<feature type="binding site" evidence="4">
    <location>
        <position position="240"/>
    </location>
    <ligand>
        <name>S-methyl-5'-thioadenosine</name>
        <dbReference type="ChEBI" id="CHEBI:17509"/>
    </ligand>
</feature>
<evidence type="ECO:0000256" key="1">
    <source>
        <dbReference type="ARBA" id="ARBA00007867"/>
    </source>
</evidence>
<dbReference type="InterPro" id="IPR001045">
    <property type="entry name" value="Spermi_synthase"/>
</dbReference>
<organism evidence="8 9">
    <name type="scientific">Natronoglomus mannanivorans</name>
    <dbReference type="NCBI Taxonomy" id="2979990"/>
    <lineage>
        <taxon>Archaea</taxon>
        <taxon>Methanobacteriati</taxon>
        <taxon>Methanobacteriota</taxon>
        <taxon>Stenosarchaea group</taxon>
        <taxon>Halobacteria</taxon>
        <taxon>Halobacteriales</taxon>
        <taxon>Natrialbaceae</taxon>
        <taxon>Natronoglomus</taxon>
    </lineage>
</organism>
<evidence type="ECO:0000256" key="3">
    <source>
        <dbReference type="ARBA" id="ARBA00023115"/>
    </source>
</evidence>
<evidence type="ECO:0000313" key="8">
    <source>
        <dbReference type="EMBL" id="MCU4742875.1"/>
    </source>
</evidence>
<evidence type="ECO:0000256" key="2">
    <source>
        <dbReference type="ARBA" id="ARBA00022679"/>
    </source>
</evidence>
<feature type="domain" description="PABS" evidence="7">
    <location>
        <begin position="212"/>
        <end position="449"/>
    </location>
</feature>
<feature type="transmembrane region" description="Helical" evidence="4">
    <location>
        <begin position="178"/>
        <end position="196"/>
    </location>
</feature>
<keyword evidence="4" id="KW-1133">Transmembrane helix</keyword>
<accession>A0AAP2Z0W1</accession>
<evidence type="ECO:0000256" key="6">
    <source>
        <dbReference type="SAM" id="MobiDB-lite"/>
    </source>
</evidence>
<feature type="binding site" evidence="4">
    <location>
        <position position="374"/>
    </location>
    <ligand>
        <name>S-methyl-5'-thioadenosine</name>
        <dbReference type="ChEBI" id="CHEBI:17509"/>
    </ligand>
</feature>
<dbReference type="Pfam" id="PF01564">
    <property type="entry name" value="Spermine_synth"/>
    <property type="match status" value="1"/>
</dbReference>
<dbReference type="GO" id="GO:0010487">
    <property type="term" value="F:thermospermine synthase activity"/>
    <property type="evidence" value="ECO:0007669"/>
    <property type="project" value="TreeGrafter"/>
</dbReference>
<dbReference type="CDD" id="cd02440">
    <property type="entry name" value="AdoMet_MTases"/>
    <property type="match status" value="1"/>
</dbReference>
<feature type="compositionally biased region" description="Acidic residues" evidence="6">
    <location>
        <begin position="510"/>
        <end position="526"/>
    </location>
</feature>
<feature type="binding site" evidence="4">
    <location>
        <position position="321"/>
    </location>
    <ligand>
        <name>S-methyl-5'-thioadenosine</name>
        <dbReference type="ChEBI" id="CHEBI:17509"/>
    </ligand>
</feature>
<evidence type="ECO:0000259" key="7">
    <source>
        <dbReference type="PROSITE" id="PS51006"/>
    </source>
</evidence>
<dbReference type="PANTHER" id="PTHR43317">
    <property type="entry name" value="THERMOSPERMINE SYNTHASE ACAULIS5"/>
    <property type="match status" value="1"/>
</dbReference>
<keyword evidence="3 4" id="KW-0620">Polyamine biosynthesis</keyword>
<name>A0AAP2Z0W1_9EURY</name>
<dbReference type="GO" id="GO:0004766">
    <property type="term" value="F:spermidine synthase activity"/>
    <property type="evidence" value="ECO:0007669"/>
    <property type="project" value="UniProtKB-UniRule"/>
</dbReference>
<evidence type="ECO:0000256" key="4">
    <source>
        <dbReference type="HAMAP-Rule" id="MF_00198"/>
    </source>
</evidence>
<keyword evidence="4" id="KW-0472">Membrane</keyword>
<feature type="transmembrane region" description="Helical" evidence="4">
    <location>
        <begin position="114"/>
        <end position="131"/>
    </location>
</feature>
<dbReference type="InterPro" id="IPR029063">
    <property type="entry name" value="SAM-dependent_MTases_sf"/>
</dbReference>
<dbReference type="RefSeq" id="WP_338004685.1">
    <property type="nucleotide sequence ID" value="NZ_JAOPKA010000011.1"/>
</dbReference>
<comment type="caution">
    <text evidence="8">The sequence shown here is derived from an EMBL/GenBank/DDBJ whole genome shotgun (WGS) entry which is preliminary data.</text>
</comment>
<protein>
    <recommendedName>
        <fullName evidence="4">Polyamine aminopropyltransferase</fullName>
    </recommendedName>
    <alternativeName>
        <fullName evidence="4">Putrescine aminopropyltransferase</fullName>
        <shortName evidence="4">PAPT</shortName>
    </alternativeName>
    <alternativeName>
        <fullName evidence="4">Spermidine synthase</fullName>
        <shortName evidence="4">SPDS</shortName>
        <shortName evidence="4">SPDSY</shortName>
        <ecNumber evidence="4">2.5.1.16</ecNumber>
    </alternativeName>
</protein>
<dbReference type="HAMAP" id="MF_00198">
    <property type="entry name" value="Spermidine_synth"/>
    <property type="match status" value="1"/>
</dbReference>
<dbReference type="AlphaFoldDB" id="A0AAP2Z0W1"/>
<dbReference type="SUPFAM" id="SSF53335">
    <property type="entry name" value="S-adenosyl-L-methionine-dependent methyltransferases"/>
    <property type="match status" value="1"/>
</dbReference>
<dbReference type="Gene3D" id="3.40.50.150">
    <property type="entry name" value="Vaccinia Virus protein VP39"/>
    <property type="match status" value="1"/>
</dbReference>
<dbReference type="GO" id="GO:0005886">
    <property type="term" value="C:plasma membrane"/>
    <property type="evidence" value="ECO:0007669"/>
    <property type="project" value="UniProtKB-SubCell"/>
</dbReference>
<keyword evidence="4" id="KW-0812">Transmembrane</keyword>
<feature type="transmembrane region" description="Helical" evidence="4">
    <location>
        <begin position="44"/>
        <end position="65"/>
    </location>
</feature>
<evidence type="ECO:0000256" key="5">
    <source>
        <dbReference type="PROSITE-ProRule" id="PRU00354"/>
    </source>
</evidence>
<feature type="transmembrane region" description="Helical" evidence="4">
    <location>
        <begin position="151"/>
        <end position="172"/>
    </location>
</feature>
<keyword evidence="2 4" id="KW-0808">Transferase</keyword>
<comment type="caution">
    <text evidence="4">Lacks conserved residue(s) required for the propagation of feature annotation.</text>
</comment>
<gene>
    <name evidence="4" type="primary">speE</name>
    <name evidence="8" type="ORF">OB960_15920</name>
</gene>
<dbReference type="PANTHER" id="PTHR43317:SF1">
    <property type="entry name" value="THERMOSPERMINE SYNTHASE ACAULIS5"/>
    <property type="match status" value="1"/>
</dbReference>
<proteinExistence type="inferred from homology"/>
<dbReference type="InterPro" id="IPR030374">
    <property type="entry name" value="PABS"/>
</dbReference>
<reference evidence="8" key="1">
    <citation type="submission" date="2022-09" db="EMBL/GenBank/DDBJ databases">
        <title>Enrichment on poylsaccharides allowed isolation of novel metabolic and taxonomic groups of Haloarchaea.</title>
        <authorList>
            <person name="Sorokin D.Y."/>
            <person name="Elcheninov A.G."/>
            <person name="Khizhniak T.V."/>
            <person name="Kolganova T.V."/>
            <person name="Kublanov I.V."/>
        </authorList>
    </citation>
    <scope>NUCLEOTIDE SEQUENCE</scope>
    <source>
        <strain evidence="8">AArc-xg1-1</strain>
    </source>
</reference>
<comment type="similarity">
    <text evidence="1 4">Belongs to the spermidine/spermine synthase family.</text>
</comment>
<dbReference type="EMBL" id="JAOPKA010000011">
    <property type="protein sequence ID" value="MCU4742875.1"/>
    <property type="molecule type" value="Genomic_DNA"/>
</dbReference>
<comment type="subcellular location">
    <subcellularLocation>
        <location evidence="4">Cell membrane</location>
        <topology evidence="4">Multi-pass membrane protein</topology>
    </subcellularLocation>
</comment>
<evidence type="ECO:0000313" key="9">
    <source>
        <dbReference type="Proteomes" id="UP001321018"/>
    </source>
</evidence>
<sequence length="558" mass="61157">MRTLPDHVPRLTKAELAVFISGVASMGLEILAGRIVAPQFGSSIYTWGSIIGIFLAALSLGYHQGGKRAARATNREMAWLFIATAAYVAVLLFARDALLTTTATINLPPRYASLPAIIIMFGPPTYFLGFISPYAAQLSQKEGIGEASGHVYALGTIGSIVGTFATTFLLIPSLSIDQIGLLFGILLVVTAIALELPKPSRKPTIGAFFVVILLVGAAAGGTAGYSVQGEVVHQTQTPYQELTVADSGDTRTMYLDGKRHSAMDLQNPNRHVFDYTRYFHMPYLFHDDPDEIERVLFVGGGGFTGPTRFVEEYDATVDVVEIDPDVIDAAETYFDVEESDQLNIYNEDGRMFLQNTDHTYDAIVLDAYKMDKVPHELTTEEFMTEVDDRLNDDGVLVANVISAPSGPASDFYRAEYKTMEQVFPQVYAFRTSSANVVQNIELVATKDGDRLTQTDLEARNDERDIGIDLSDEVGTYIESTATDDVPVLRDDRGSVDALLDPMLGQRYVIEESESETDSNSDSETAIDTENRSLVTIDPEPEPEPEFDPEQDSPTIVAD</sequence>
<comment type="subunit">
    <text evidence="4">Homodimer or homotetramer.</text>
</comment>
<dbReference type="Proteomes" id="UP001321018">
    <property type="component" value="Unassembled WGS sequence"/>
</dbReference>
<dbReference type="GO" id="GO:0008295">
    <property type="term" value="P:spermidine biosynthetic process"/>
    <property type="evidence" value="ECO:0007669"/>
    <property type="project" value="UniProtKB-UniRule"/>
</dbReference>
<feature type="active site" description="Proton acceptor" evidence="4 5">
    <location>
        <position position="366"/>
    </location>
</feature>
<dbReference type="PROSITE" id="PS51006">
    <property type="entry name" value="PABS_2"/>
    <property type="match status" value="1"/>
</dbReference>
<comment type="catalytic activity">
    <reaction evidence="4">
        <text>S-adenosyl 3-(methylsulfanyl)propylamine + putrescine = S-methyl-5'-thioadenosine + spermidine + H(+)</text>
        <dbReference type="Rhea" id="RHEA:12721"/>
        <dbReference type="ChEBI" id="CHEBI:15378"/>
        <dbReference type="ChEBI" id="CHEBI:17509"/>
        <dbReference type="ChEBI" id="CHEBI:57443"/>
        <dbReference type="ChEBI" id="CHEBI:57834"/>
        <dbReference type="ChEBI" id="CHEBI:326268"/>
        <dbReference type="EC" id="2.5.1.16"/>
    </reaction>
</comment>
<feature type="transmembrane region" description="Helical" evidence="4">
    <location>
        <begin position="12"/>
        <end position="32"/>
    </location>
</feature>
<dbReference type="CDD" id="cd06174">
    <property type="entry name" value="MFS"/>
    <property type="match status" value="1"/>
</dbReference>
<comment type="pathway">
    <text evidence="4">Amine and polyamine biosynthesis; spermidine biosynthesis; spermidine from putrescine: step 1/1.</text>
</comment>
<dbReference type="EC" id="2.5.1.16" evidence="4"/>
<feature type="compositionally biased region" description="Acidic residues" evidence="6">
    <location>
        <begin position="538"/>
        <end position="550"/>
    </location>
</feature>
<keyword evidence="4" id="KW-1003">Cell membrane</keyword>
<comment type="function">
    <text evidence="4">Catalyzes the irreversible transfer of a propylamine group from the amino donor S-adenosylmethioninamine (decarboxy-AdoMet) to putrescine (1,4-diaminobutane) to yield spermidine.</text>
</comment>
<dbReference type="NCBIfam" id="NF037959">
    <property type="entry name" value="MFS_SpdSyn"/>
    <property type="match status" value="1"/>
</dbReference>
<feature type="region of interest" description="Disordered" evidence="6">
    <location>
        <begin position="510"/>
        <end position="558"/>
    </location>
</feature>
<feature type="transmembrane region" description="Helical" evidence="4">
    <location>
        <begin position="208"/>
        <end position="227"/>
    </location>
</feature>
<feature type="transmembrane region" description="Helical" evidence="4">
    <location>
        <begin position="77"/>
        <end position="94"/>
    </location>
</feature>
<keyword evidence="4" id="KW-0745">Spermidine biosynthesis</keyword>
<feature type="binding site" evidence="4">
    <location>
        <begin position="348"/>
        <end position="349"/>
    </location>
    <ligand>
        <name>S-methyl-5'-thioadenosine</name>
        <dbReference type="ChEBI" id="CHEBI:17509"/>
    </ligand>
</feature>